<accession>A0A7W8VD97</accession>
<dbReference type="AlphaFoldDB" id="A0A7W8VD97"/>
<evidence type="ECO:0000256" key="1">
    <source>
        <dbReference type="ARBA" id="ARBA00022723"/>
    </source>
</evidence>
<protein>
    <submittedName>
        <fullName evidence="3">Sirohydrochlorin ferrochelatase</fullName>
    </submittedName>
</protein>
<gene>
    <name evidence="3" type="ORF">HDA36_001793</name>
</gene>
<reference evidence="3 4" key="1">
    <citation type="submission" date="2020-08" db="EMBL/GenBank/DDBJ databases">
        <title>Sequencing the genomes of 1000 actinobacteria strains.</title>
        <authorList>
            <person name="Klenk H.-P."/>
        </authorList>
    </citation>
    <scope>NUCLEOTIDE SEQUENCE [LARGE SCALE GENOMIC DNA]</scope>
    <source>
        <strain evidence="3 4">DSM 44551</strain>
    </source>
</reference>
<keyword evidence="2" id="KW-0456">Lyase</keyword>
<organism evidence="3 4">
    <name type="scientific">Nocardiopsis composta</name>
    <dbReference type="NCBI Taxonomy" id="157465"/>
    <lineage>
        <taxon>Bacteria</taxon>
        <taxon>Bacillati</taxon>
        <taxon>Actinomycetota</taxon>
        <taxon>Actinomycetes</taxon>
        <taxon>Streptosporangiales</taxon>
        <taxon>Nocardiopsidaceae</taxon>
        <taxon>Nocardiopsis</taxon>
    </lineage>
</organism>
<name>A0A7W8VD97_9ACTN</name>
<dbReference type="RefSeq" id="WP_184391378.1">
    <property type="nucleotide sequence ID" value="NZ_BAAAJD010000159.1"/>
</dbReference>
<proteinExistence type="predicted"/>
<dbReference type="EMBL" id="JACHDB010000001">
    <property type="protein sequence ID" value="MBB5431709.1"/>
    <property type="molecule type" value="Genomic_DNA"/>
</dbReference>
<dbReference type="CDD" id="cd03414">
    <property type="entry name" value="CbiX_SirB_C"/>
    <property type="match status" value="1"/>
</dbReference>
<evidence type="ECO:0000256" key="2">
    <source>
        <dbReference type="ARBA" id="ARBA00023239"/>
    </source>
</evidence>
<evidence type="ECO:0000313" key="4">
    <source>
        <dbReference type="Proteomes" id="UP000572635"/>
    </source>
</evidence>
<dbReference type="GO" id="GO:0046872">
    <property type="term" value="F:metal ion binding"/>
    <property type="evidence" value="ECO:0007669"/>
    <property type="project" value="UniProtKB-KW"/>
</dbReference>
<keyword evidence="4" id="KW-1185">Reference proteome</keyword>
<dbReference type="InterPro" id="IPR002762">
    <property type="entry name" value="CbiX-like"/>
</dbReference>
<keyword evidence="1" id="KW-0479">Metal-binding</keyword>
<sequence length="261" mass="27415">MTSDPTRSAHRPAPLLAIAHGSADPRSSAAVERIFDRVRALRPDLDVRTAYLDHVDPGAEAALTRLAADGAGEAVVLPALLTAAYHSRVDLPEVLERVSAAGPWLRIRYAATLGPHPWLLDAVERRLHEAGVRASPDTSLVLASAGSSDPEANAVVARAAEQLAARGPWRSVVPAFASMASPTPAQAVARLRAGGAPRVAVATYLIAPGLFSDRVRDQSLAEGAAAVSEPLGDLPELAALALHRYTEALQSEPSFPRLPAR</sequence>
<dbReference type="PANTHER" id="PTHR33542:SF5">
    <property type="entry name" value="FERROCHELATASE CHE1"/>
    <property type="match status" value="1"/>
</dbReference>
<dbReference type="GO" id="GO:0016829">
    <property type="term" value="F:lyase activity"/>
    <property type="evidence" value="ECO:0007669"/>
    <property type="project" value="UniProtKB-KW"/>
</dbReference>
<dbReference type="CDD" id="cd03416">
    <property type="entry name" value="CbiX_SirB_N"/>
    <property type="match status" value="1"/>
</dbReference>
<evidence type="ECO:0000313" key="3">
    <source>
        <dbReference type="EMBL" id="MBB5431709.1"/>
    </source>
</evidence>
<dbReference type="InterPro" id="IPR050963">
    <property type="entry name" value="Sirohydro_Cobaltochel/CbiX"/>
</dbReference>
<dbReference type="SUPFAM" id="SSF53800">
    <property type="entry name" value="Chelatase"/>
    <property type="match status" value="1"/>
</dbReference>
<comment type="caution">
    <text evidence="3">The sequence shown here is derived from an EMBL/GenBank/DDBJ whole genome shotgun (WGS) entry which is preliminary data.</text>
</comment>
<dbReference type="Gene3D" id="3.40.50.1400">
    <property type="match status" value="2"/>
</dbReference>
<dbReference type="Pfam" id="PF01903">
    <property type="entry name" value="CbiX"/>
    <property type="match status" value="2"/>
</dbReference>
<dbReference type="Proteomes" id="UP000572635">
    <property type="component" value="Unassembled WGS sequence"/>
</dbReference>
<dbReference type="PANTHER" id="PTHR33542">
    <property type="entry name" value="SIROHYDROCHLORIN FERROCHELATASE, CHLOROPLASTIC"/>
    <property type="match status" value="1"/>
</dbReference>